<dbReference type="InterPro" id="IPR028973">
    <property type="entry name" value="PhnB-like"/>
</dbReference>
<evidence type="ECO:0000313" key="2">
    <source>
        <dbReference type="EMBL" id="GHE99222.1"/>
    </source>
</evidence>
<gene>
    <name evidence="2" type="ORF">GCM10016455_19950</name>
</gene>
<dbReference type="PANTHER" id="PTHR33990:SF1">
    <property type="entry name" value="PROTEIN YJDN"/>
    <property type="match status" value="1"/>
</dbReference>
<dbReference type="SUPFAM" id="SSF54593">
    <property type="entry name" value="Glyoxalase/Bleomycin resistance protein/Dihydroxybiphenyl dioxygenase"/>
    <property type="match status" value="1"/>
</dbReference>
<proteinExistence type="predicted"/>
<comment type="caution">
    <text evidence="2">The sequence shown here is derived from an EMBL/GenBank/DDBJ whole genome shotgun (WGS) entry which is preliminary data.</text>
</comment>
<dbReference type="InterPro" id="IPR029068">
    <property type="entry name" value="Glyas_Bleomycin-R_OHBP_Dase"/>
</dbReference>
<evidence type="ECO:0000313" key="3">
    <source>
        <dbReference type="Proteomes" id="UP000609802"/>
    </source>
</evidence>
<dbReference type="EMBL" id="BNCH01000004">
    <property type="protein sequence ID" value="GHE99222.1"/>
    <property type="molecule type" value="Genomic_DNA"/>
</dbReference>
<dbReference type="RefSeq" id="WP_191286381.1">
    <property type="nucleotide sequence ID" value="NZ_BNCH01000004.1"/>
</dbReference>
<feature type="domain" description="PhnB-like" evidence="1">
    <location>
        <begin position="4"/>
        <end position="131"/>
    </location>
</feature>
<evidence type="ECO:0000259" key="1">
    <source>
        <dbReference type="Pfam" id="PF06983"/>
    </source>
</evidence>
<dbReference type="Gene3D" id="3.10.180.10">
    <property type="entry name" value="2,3-Dihydroxybiphenyl 1,2-Dioxygenase, domain 1"/>
    <property type="match status" value="1"/>
</dbReference>
<keyword evidence="3" id="KW-1185">Reference proteome</keyword>
<accession>A0ABQ3J3L2</accession>
<reference evidence="3" key="1">
    <citation type="journal article" date="2019" name="Int. J. Syst. Evol. Microbiol.">
        <title>The Global Catalogue of Microorganisms (GCM) 10K type strain sequencing project: providing services to taxonomists for standard genome sequencing and annotation.</title>
        <authorList>
            <consortium name="The Broad Institute Genomics Platform"/>
            <consortium name="The Broad Institute Genome Sequencing Center for Infectious Disease"/>
            <person name="Wu L."/>
            <person name="Ma J."/>
        </authorList>
    </citation>
    <scope>NUCLEOTIDE SEQUENCE [LARGE SCALE GENOMIC DNA]</scope>
    <source>
        <strain evidence="3">KCTC 42443</strain>
    </source>
</reference>
<organism evidence="2 3">
    <name type="scientific">Aliiroseovarius zhejiangensis</name>
    <dbReference type="NCBI Taxonomy" id="1632025"/>
    <lineage>
        <taxon>Bacteria</taxon>
        <taxon>Pseudomonadati</taxon>
        <taxon>Pseudomonadota</taxon>
        <taxon>Alphaproteobacteria</taxon>
        <taxon>Rhodobacterales</taxon>
        <taxon>Paracoccaceae</taxon>
        <taxon>Aliiroseovarius</taxon>
    </lineage>
</organism>
<dbReference type="PANTHER" id="PTHR33990">
    <property type="entry name" value="PROTEIN YJDN-RELATED"/>
    <property type="match status" value="1"/>
</dbReference>
<dbReference type="Pfam" id="PF06983">
    <property type="entry name" value="3-dmu-9_3-mt"/>
    <property type="match status" value="1"/>
</dbReference>
<name>A0ABQ3J3L2_9RHOB</name>
<dbReference type="Proteomes" id="UP000609802">
    <property type="component" value="Unassembled WGS sequence"/>
</dbReference>
<sequence length="138" mass="15248">MQPIPYVFFKDNCREAVTRYGEIFGSGPEIMSFKDMPEEDRNQMPGVPDDAVMHASVAIGDGMLFASDDPSGETPAMEGCNVCISLPDEAETKRVFDALADGGDVRMPLSEMFWTPLFGTLTDKFGVRWMIMADSDYA</sequence>
<dbReference type="CDD" id="cd06588">
    <property type="entry name" value="PhnB_like"/>
    <property type="match status" value="1"/>
</dbReference>
<protein>
    <submittedName>
        <fullName evidence="2">VOC family protein</fullName>
    </submittedName>
</protein>